<dbReference type="PANTHER" id="PTHR44920:SF2">
    <property type="entry name" value="RHODANESE DOMAIN-CONTAINING PROTEIN"/>
    <property type="match status" value="1"/>
</dbReference>
<dbReference type="SUPFAM" id="SSF52821">
    <property type="entry name" value="Rhodanese/Cell cycle control phosphatase"/>
    <property type="match status" value="1"/>
</dbReference>
<evidence type="ECO:0000256" key="1">
    <source>
        <dbReference type="SAM" id="MobiDB-lite"/>
    </source>
</evidence>
<comment type="caution">
    <text evidence="3">The sequence shown here is derived from an EMBL/GenBank/DDBJ whole genome shotgun (WGS) entry which is preliminary data.</text>
</comment>
<dbReference type="InterPro" id="IPR036873">
    <property type="entry name" value="Rhodanese-like_dom_sf"/>
</dbReference>
<evidence type="ECO:0000313" key="4">
    <source>
        <dbReference type="Proteomes" id="UP001054857"/>
    </source>
</evidence>
<organism evidence="3 4">
    <name type="scientific">Astrephomene gubernaculifera</name>
    <dbReference type="NCBI Taxonomy" id="47775"/>
    <lineage>
        <taxon>Eukaryota</taxon>
        <taxon>Viridiplantae</taxon>
        <taxon>Chlorophyta</taxon>
        <taxon>core chlorophytes</taxon>
        <taxon>Chlorophyceae</taxon>
        <taxon>CS clade</taxon>
        <taxon>Chlamydomonadales</taxon>
        <taxon>Astrephomenaceae</taxon>
        <taxon>Astrephomene</taxon>
    </lineage>
</organism>
<dbReference type="PANTHER" id="PTHR44920">
    <property type="entry name" value="RHODANESE-LIKE DOMAIN-CONTAINING PROTEIN 14, CHLOROPLASTIC-RELATED"/>
    <property type="match status" value="1"/>
</dbReference>
<gene>
    <name evidence="3" type="ORF">Agub_g13417</name>
</gene>
<dbReference type="SMART" id="SM00450">
    <property type="entry name" value="RHOD"/>
    <property type="match status" value="1"/>
</dbReference>
<feature type="region of interest" description="Disordered" evidence="1">
    <location>
        <begin position="1"/>
        <end position="30"/>
    </location>
</feature>
<dbReference type="AlphaFoldDB" id="A0AAD3E468"/>
<reference evidence="3 4" key="1">
    <citation type="journal article" date="2021" name="Sci. Rep.">
        <title>Genome sequencing of the multicellular alga Astrephomene provides insights into convergent evolution of germ-soma differentiation.</title>
        <authorList>
            <person name="Yamashita S."/>
            <person name="Yamamoto K."/>
            <person name="Matsuzaki R."/>
            <person name="Suzuki S."/>
            <person name="Yamaguchi H."/>
            <person name="Hirooka S."/>
            <person name="Minakuchi Y."/>
            <person name="Miyagishima S."/>
            <person name="Kawachi M."/>
            <person name="Toyoda A."/>
            <person name="Nozaki H."/>
        </authorList>
    </citation>
    <scope>NUCLEOTIDE SEQUENCE [LARGE SCALE GENOMIC DNA]</scope>
    <source>
        <strain evidence="3 4">NIES-4017</strain>
    </source>
</reference>
<proteinExistence type="predicted"/>
<dbReference type="EMBL" id="BMAR01000045">
    <property type="protein sequence ID" value="GFR51091.1"/>
    <property type="molecule type" value="Genomic_DNA"/>
</dbReference>
<dbReference type="Proteomes" id="UP001054857">
    <property type="component" value="Unassembled WGS sequence"/>
</dbReference>
<dbReference type="PROSITE" id="PS50206">
    <property type="entry name" value="RHODANESE_3"/>
    <property type="match status" value="1"/>
</dbReference>
<dbReference type="InterPro" id="IPR043186">
    <property type="entry name" value="Str14"/>
</dbReference>
<dbReference type="Gene3D" id="3.40.250.10">
    <property type="entry name" value="Rhodanese-like domain"/>
    <property type="match status" value="1"/>
</dbReference>
<dbReference type="InterPro" id="IPR001763">
    <property type="entry name" value="Rhodanese-like_dom"/>
</dbReference>
<keyword evidence="4" id="KW-1185">Reference proteome</keyword>
<evidence type="ECO:0000313" key="3">
    <source>
        <dbReference type="EMBL" id="GFR51091.1"/>
    </source>
</evidence>
<evidence type="ECO:0000259" key="2">
    <source>
        <dbReference type="PROSITE" id="PS50206"/>
    </source>
</evidence>
<dbReference type="GO" id="GO:0009507">
    <property type="term" value="C:chloroplast"/>
    <property type="evidence" value="ECO:0007669"/>
    <property type="project" value="TreeGrafter"/>
</dbReference>
<name>A0AAD3E468_9CHLO</name>
<dbReference type="CDD" id="cd00158">
    <property type="entry name" value="RHOD"/>
    <property type="match status" value="1"/>
</dbReference>
<sequence length="302" mass="33035">MHSIECSRTAVTVRGPGRQQRHGAQSATDTRRSLLLANPAISRPPFCTATPGSTPYRAGVVASASGGRIVGRAPRLADPVDFDSVGFRYDPANNRWLRDDRFAGKFDQTLATPRSGTPYVVWPAMHTLLVSKGLRSVTPEEALTLQQTQGWTLLDVRLQADYDKVHAAGAVSLPLYRYVAGSGFWDNVKKAAMAVGFAMRATERDPEFPSKALASFRRNQPLLLMCAIGGSLDTLLDLRAGVKPAIRDPERAFGRESRSLKAAYELINNAGWSANNLFWVEGGLQQWRHRGLPTETGEEGSQ</sequence>
<feature type="domain" description="Rhodanese" evidence="2">
    <location>
        <begin position="147"/>
        <end position="296"/>
    </location>
</feature>
<protein>
    <recommendedName>
        <fullName evidence="2">Rhodanese domain-containing protein</fullName>
    </recommendedName>
</protein>
<accession>A0AAD3E468</accession>